<dbReference type="EMBL" id="JBHUDC010000008">
    <property type="protein sequence ID" value="MFD1515290.1"/>
    <property type="molecule type" value="Genomic_DNA"/>
</dbReference>
<comment type="caution">
    <text evidence="1">The sequence shown here is derived from an EMBL/GenBank/DDBJ whole genome shotgun (WGS) entry which is preliminary data.</text>
</comment>
<accession>A0ABD6B110</accession>
<organism evidence="1 2">
    <name type="scientific">Halomarina rubra</name>
    <dbReference type="NCBI Taxonomy" id="2071873"/>
    <lineage>
        <taxon>Archaea</taxon>
        <taxon>Methanobacteriati</taxon>
        <taxon>Methanobacteriota</taxon>
        <taxon>Stenosarchaea group</taxon>
        <taxon>Halobacteria</taxon>
        <taxon>Halobacteriales</taxon>
        <taxon>Natronomonadaceae</taxon>
        <taxon>Halomarina</taxon>
    </lineage>
</organism>
<reference evidence="1 2" key="1">
    <citation type="journal article" date="2019" name="Int. J. Syst. Evol. Microbiol.">
        <title>The Global Catalogue of Microorganisms (GCM) 10K type strain sequencing project: providing services to taxonomists for standard genome sequencing and annotation.</title>
        <authorList>
            <consortium name="The Broad Institute Genomics Platform"/>
            <consortium name="The Broad Institute Genome Sequencing Center for Infectious Disease"/>
            <person name="Wu L."/>
            <person name="Ma J."/>
        </authorList>
    </citation>
    <scope>NUCLEOTIDE SEQUENCE [LARGE SCALE GENOMIC DNA]</scope>
    <source>
        <strain evidence="1 2">CGMCC 1.12563</strain>
    </source>
</reference>
<gene>
    <name evidence="1" type="ORF">ACFSBT_18575</name>
</gene>
<name>A0ABD6B110_9EURY</name>
<evidence type="ECO:0008006" key="3">
    <source>
        <dbReference type="Google" id="ProtNLM"/>
    </source>
</evidence>
<keyword evidence="2" id="KW-1185">Reference proteome</keyword>
<evidence type="ECO:0000313" key="2">
    <source>
        <dbReference type="Proteomes" id="UP001597187"/>
    </source>
</evidence>
<sequence>MVGPVSLYPTDFADERSRLSYYWSRLSALDVPVPETEFVALEETDDAHGYAWDTDAILAFMADHDLDRAFVRTERKAATVRLREGSFVSEPTPEVVDDVVSSLLSQNDAQWWPHGGGLVVREWLDLAFCPHPTHGCRPSVRFFVDDGAVLGQTPASPNRSFTCGDHYDYLAERLDGVSFDRPRAYAERIAPAFPEATWAVDFDMATDGTWYCTEFNFNGVYWNRHEERWWNMAGQGDNLPFSPVEMHSAALWGVRPEKSGPAGRFW</sequence>
<protein>
    <recommendedName>
        <fullName evidence="3">ATP-grasp domain-containing protein</fullName>
    </recommendedName>
</protein>
<dbReference type="Proteomes" id="UP001597187">
    <property type="component" value="Unassembled WGS sequence"/>
</dbReference>
<proteinExistence type="predicted"/>
<dbReference type="AlphaFoldDB" id="A0ABD6B110"/>
<evidence type="ECO:0000313" key="1">
    <source>
        <dbReference type="EMBL" id="MFD1515290.1"/>
    </source>
</evidence>
<dbReference type="RefSeq" id="WP_250875210.1">
    <property type="nucleotide sequence ID" value="NZ_JALXFV010000008.1"/>
</dbReference>